<evidence type="ECO:0000313" key="8">
    <source>
        <dbReference type="Proteomes" id="UP000584325"/>
    </source>
</evidence>
<dbReference type="EMBL" id="JACHXS010000001">
    <property type="protein sequence ID" value="MBB3219316.1"/>
    <property type="molecule type" value="Genomic_DNA"/>
</dbReference>
<dbReference type="CDD" id="cd00609">
    <property type="entry name" value="AAT_like"/>
    <property type="match status" value="1"/>
</dbReference>
<dbReference type="InterPro" id="IPR015424">
    <property type="entry name" value="PyrdxlP-dep_Trfase"/>
</dbReference>
<dbReference type="Gene3D" id="3.40.640.10">
    <property type="entry name" value="Type I PLP-dependent aspartate aminotransferase-like (Major domain)"/>
    <property type="match status" value="1"/>
</dbReference>
<evidence type="ECO:0000256" key="5">
    <source>
        <dbReference type="ARBA" id="ARBA00022898"/>
    </source>
</evidence>
<comment type="cofactor">
    <cofactor evidence="1">
        <name>pyridoxal 5'-phosphate</name>
        <dbReference type="ChEBI" id="CHEBI:597326"/>
    </cofactor>
</comment>
<protein>
    <submittedName>
        <fullName evidence="7">Aspartate aminotransferase</fullName>
        <ecNumber evidence="7">2.6.1.1</ecNumber>
    </submittedName>
</protein>
<keyword evidence="4 7" id="KW-0808">Transferase</keyword>
<gene>
    <name evidence="7" type="ORF">FHS02_000103</name>
</gene>
<name>A0A7W5E777_9BURK</name>
<proteinExistence type="inferred from homology"/>
<dbReference type="GO" id="GO:0006520">
    <property type="term" value="P:amino acid metabolic process"/>
    <property type="evidence" value="ECO:0007669"/>
    <property type="project" value="InterPro"/>
</dbReference>
<dbReference type="SUPFAM" id="SSF53383">
    <property type="entry name" value="PLP-dependent transferases"/>
    <property type="match status" value="1"/>
</dbReference>
<keyword evidence="5" id="KW-0663">Pyridoxal phosphate</keyword>
<comment type="similarity">
    <text evidence="2">Belongs to the class-I pyridoxal-phosphate-dependent aminotransferase family.</text>
</comment>
<evidence type="ECO:0000313" key="7">
    <source>
        <dbReference type="EMBL" id="MBB3219316.1"/>
    </source>
</evidence>
<dbReference type="InterPro" id="IPR004839">
    <property type="entry name" value="Aminotransferase_I/II_large"/>
</dbReference>
<evidence type="ECO:0000256" key="3">
    <source>
        <dbReference type="ARBA" id="ARBA00022576"/>
    </source>
</evidence>
<dbReference type="InterPro" id="IPR015421">
    <property type="entry name" value="PyrdxlP-dep_Trfase_major"/>
</dbReference>
<dbReference type="AlphaFoldDB" id="A0A7W5E777"/>
<reference evidence="7 8" key="1">
    <citation type="submission" date="2020-08" db="EMBL/GenBank/DDBJ databases">
        <title>Genomic Encyclopedia of Type Strains, Phase III (KMG-III): the genomes of soil and plant-associated and newly described type strains.</title>
        <authorList>
            <person name="Whitman W."/>
        </authorList>
    </citation>
    <scope>NUCLEOTIDE SEQUENCE [LARGE SCALE GENOMIC DNA]</scope>
    <source>
        <strain evidence="7 8">CECT 7753</strain>
    </source>
</reference>
<organism evidence="7 8">
    <name type="scientific">Pseudoduganella umbonata</name>
    <dbReference type="NCBI Taxonomy" id="864828"/>
    <lineage>
        <taxon>Bacteria</taxon>
        <taxon>Pseudomonadati</taxon>
        <taxon>Pseudomonadota</taxon>
        <taxon>Betaproteobacteria</taxon>
        <taxon>Burkholderiales</taxon>
        <taxon>Oxalobacteraceae</taxon>
        <taxon>Telluria group</taxon>
        <taxon>Pseudoduganella</taxon>
    </lineage>
</organism>
<keyword evidence="3 7" id="KW-0032">Aminotransferase</keyword>
<evidence type="ECO:0000256" key="2">
    <source>
        <dbReference type="ARBA" id="ARBA00007441"/>
    </source>
</evidence>
<sequence length="400" mass="42393">MNFQQQNFLEPPATRGVSKRIAAARPLATAAMHERVDLLKLQGVEVIDFSIAISHFPAPAPVRAAVRAALDEPLLPYTAVGGLPVLRDRLAAKLRDENRIGAAGRHVIVTNGAKQALYQALYVMTDPGDTVIVLRPHWPAYVATAQLLGLHIVLADQPEVVDEAFLAALPPAKLLMLNNPHNPSGKVYTAAELAAIRTWLRARGSACIVDESYEKLIFDGEHCSLAACPDWEALGIATIFSASQSYAMMGWRAGFACAPAPWIKAMEALQGPITAAVPALTQVAAAAAFAIGAVPDLLADYRARRDLVVALFAPVPWIAMAAPASGPYLWGDVSALTVDTVAFAERLIDEYRVAVMPGEALGCPGFIRIGYIADDEATLRRGVAAIIALGDRLAAAGAAG</sequence>
<comment type="caution">
    <text evidence="7">The sequence shown here is derived from an EMBL/GenBank/DDBJ whole genome shotgun (WGS) entry which is preliminary data.</text>
</comment>
<dbReference type="GO" id="GO:0004069">
    <property type="term" value="F:L-aspartate:2-oxoglutarate aminotransferase activity"/>
    <property type="evidence" value="ECO:0007669"/>
    <property type="project" value="UniProtKB-EC"/>
</dbReference>
<dbReference type="GO" id="GO:0030170">
    <property type="term" value="F:pyridoxal phosphate binding"/>
    <property type="evidence" value="ECO:0007669"/>
    <property type="project" value="InterPro"/>
</dbReference>
<dbReference type="InterPro" id="IPR050596">
    <property type="entry name" value="AspAT/PAT-like"/>
</dbReference>
<accession>A0A7W5E777</accession>
<dbReference type="EC" id="2.6.1.1" evidence="7"/>
<dbReference type="Proteomes" id="UP000584325">
    <property type="component" value="Unassembled WGS sequence"/>
</dbReference>
<dbReference type="Pfam" id="PF00155">
    <property type="entry name" value="Aminotran_1_2"/>
    <property type="match status" value="1"/>
</dbReference>
<dbReference type="PANTHER" id="PTHR46383">
    <property type="entry name" value="ASPARTATE AMINOTRANSFERASE"/>
    <property type="match status" value="1"/>
</dbReference>
<evidence type="ECO:0000259" key="6">
    <source>
        <dbReference type="Pfam" id="PF00155"/>
    </source>
</evidence>
<dbReference type="PANTHER" id="PTHR46383:SF1">
    <property type="entry name" value="ASPARTATE AMINOTRANSFERASE"/>
    <property type="match status" value="1"/>
</dbReference>
<feature type="domain" description="Aminotransferase class I/classII large" evidence="6">
    <location>
        <begin position="54"/>
        <end position="386"/>
    </location>
</feature>
<evidence type="ECO:0000256" key="1">
    <source>
        <dbReference type="ARBA" id="ARBA00001933"/>
    </source>
</evidence>
<dbReference type="RefSeq" id="WP_229422484.1">
    <property type="nucleotide sequence ID" value="NZ_CP040017.1"/>
</dbReference>
<evidence type="ECO:0000256" key="4">
    <source>
        <dbReference type="ARBA" id="ARBA00022679"/>
    </source>
</evidence>